<dbReference type="SMART" id="SM00271">
    <property type="entry name" value="DnaJ"/>
    <property type="match status" value="1"/>
</dbReference>
<dbReference type="Gene3D" id="1.10.150.20">
    <property type="entry name" value="5' to 3' exonuclease, C-terminal subdomain"/>
    <property type="match status" value="1"/>
</dbReference>
<sequence length="875" mass="99625">MRVKRSNEGPRGSNQWGDGRQFMELSRDYRSRISGPKTFCRHMARAQFEYDEVGNTFYYVIVSFFAVILFPLTHFLWPSLPKRTEVLKRGCRCEGDLVKRFQKEQIKPWEKAKCAIKGLVLVVLWVLFILVAYKVSQLEQTFEEYDPYKILQLDVDSDVGEIKKKYRELSKQHHPDKGGDPTTFDSIVKAYKALTDEESRENWRLYGNPDGPKATTFGIALPKWIVSEQYGGWVLGFYALIFMIILPVAVGFWWYNSIKYSADKVLLETTRLYYYFLHKTPTMEINRIIMVLAGSFEFWKKFNADVVERETDDVEVPRVMKELRNLGENKKENPFCHPWSIKARALIHAHLTRVPLQSTRLETDQAYIVSRSLQLTEELLRVLIQMVQIPMGPRQPTVETLESALRVFPMMVQALWPRNSGLLQLPHVREQNISYLRKNRVITCQDMARLNEFRRRSLLNTITSDQYEDIIYVLGMMPRLEFDTRVEVQGEDDKETVTVGSVVTLKVTLRRFPLLDADKRRQEIAEGPKSVSDSKALAMDNGGGLTRRAMGATAATTTEKESEERDGEEQQQTNSSNKRKVWEKQPKKKAKKGGKQVQKPKKRSAAAIVPSTAVVDPSSTADNAQQQPDNTAAPSPPDTPRKKRTAAAAASSSASAGGAADNNTDTSGDEDGGGESDNSDDAGGNGEGATDAEEGQADDGGRQQQDGEEDNGSSADDDGDGRQWNENEEDDDMDEDGLIRKPDMLLDTEPVNHHEVHCPHFPGDKFEWWYLYLVERKTRRLITMVQPCKTLDQEKTVELRFSAPPQKGNYYYTLHIRSDSYMDMDYSLDIKMEVHPAREPPPVKYEDTEEEAEGDKDEPESTDEYTEGTDSESED</sequence>
<protein>
    <submittedName>
        <fullName evidence="13">J domain-containing protein</fullName>
    </submittedName>
</protein>
<dbReference type="GO" id="GO:0003723">
    <property type="term" value="F:RNA binding"/>
    <property type="evidence" value="ECO:0007669"/>
    <property type="project" value="TreeGrafter"/>
</dbReference>
<keyword evidence="3 10" id="KW-0812">Transmembrane</keyword>
<keyword evidence="6 10" id="KW-1133">Transmembrane helix</keyword>
<evidence type="ECO:0000313" key="13">
    <source>
        <dbReference type="WBParaSite" id="Gr19_v10_g11845.t1"/>
    </source>
</evidence>
<keyword evidence="7 10" id="KW-0472">Membrane</keyword>
<evidence type="ECO:0000256" key="6">
    <source>
        <dbReference type="ARBA" id="ARBA00022989"/>
    </source>
</evidence>
<dbReference type="GO" id="GO:0006614">
    <property type="term" value="P:SRP-dependent cotranslational protein targeting to membrane"/>
    <property type="evidence" value="ECO:0007669"/>
    <property type="project" value="TreeGrafter"/>
</dbReference>
<feature type="region of interest" description="Disordered" evidence="9">
    <location>
        <begin position="834"/>
        <end position="875"/>
    </location>
</feature>
<evidence type="ECO:0000313" key="12">
    <source>
        <dbReference type="Proteomes" id="UP000887572"/>
    </source>
</evidence>
<dbReference type="WBParaSite" id="Gr19_v10_g11845.t1">
    <property type="protein sequence ID" value="Gr19_v10_g11845.t1"/>
    <property type="gene ID" value="Gr19_v10_g11845"/>
</dbReference>
<keyword evidence="2" id="KW-0813">Transport</keyword>
<evidence type="ECO:0000256" key="2">
    <source>
        <dbReference type="ARBA" id="ARBA00022448"/>
    </source>
</evidence>
<dbReference type="InterPro" id="IPR035892">
    <property type="entry name" value="C2_domain_sf"/>
</dbReference>
<dbReference type="GO" id="GO:0031207">
    <property type="term" value="C:Sec62/Sec63 complex"/>
    <property type="evidence" value="ECO:0007669"/>
    <property type="project" value="TreeGrafter"/>
</dbReference>
<feature type="compositionally biased region" description="Basic residues" evidence="9">
    <location>
        <begin position="586"/>
        <end position="604"/>
    </location>
</feature>
<comment type="subcellular location">
    <subcellularLocation>
        <location evidence="1">Endoplasmic reticulum membrane</location>
        <topology evidence="1">Multi-pass membrane protein</topology>
    </subcellularLocation>
</comment>
<feature type="compositionally biased region" description="Acidic residues" evidence="9">
    <location>
        <begin position="726"/>
        <end position="736"/>
    </location>
</feature>
<keyword evidence="8" id="KW-0143">Chaperone</keyword>
<keyword evidence="5" id="KW-0653">Protein transport</keyword>
<evidence type="ECO:0000256" key="5">
    <source>
        <dbReference type="ARBA" id="ARBA00022927"/>
    </source>
</evidence>
<name>A0A914GWJ0_GLORO</name>
<evidence type="ECO:0000256" key="1">
    <source>
        <dbReference type="ARBA" id="ARBA00004477"/>
    </source>
</evidence>
<dbReference type="SMART" id="SM00973">
    <property type="entry name" value="Sec63"/>
    <property type="match status" value="1"/>
</dbReference>
<dbReference type="SUPFAM" id="SSF46565">
    <property type="entry name" value="Chaperone J-domain"/>
    <property type="match status" value="1"/>
</dbReference>
<dbReference type="AlphaFoldDB" id="A0A914GWJ0"/>
<dbReference type="Pfam" id="PF00226">
    <property type="entry name" value="DnaJ"/>
    <property type="match status" value="1"/>
</dbReference>
<dbReference type="InterPro" id="IPR036869">
    <property type="entry name" value="J_dom_sf"/>
</dbReference>
<feature type="compositionally biased region" description="Low complexity" evidence="9">
    <location>
        <begin position="646"/>
        <end position="666"/>
    </location>
</feature>
<dbReference type="Gene3D" id="1.10.3380.10">
    <property type="entry name" value="Sec63 N-terminal domain-like domain"/>
    <property type="match status" value="1"/>
</dbReference>
<evidence type="ECO:0000256" key="7">
    <source>
        <dbReference type="ARBA" id="ARBA00023136"/>
    </source>
</evidence>
<dbReference type="CDD" id="cd06257">
    <property type="entry name" value="DnaJ"/>
    <property type="match status" value="1"/>
</dbReference>
<dbReference type="Gene3D" id="2.60.40.150">
    <property type="entry name" value="C2 domain"/>
    <property type="match status" value="1"/>
</dbReference>
<keyword evidence="12" id="KW-1185">Reference proteome</keyword>
<feature type="region of interest" description="Disordered" evidence="9">
    <location>
        <begin position="523"/>
        <end position="737"/>
    </location>
</feature>
<feature type="compositionally biased region" description="Acidic residues" evidence="9">
    <location>
        <begin position="706"/>
        <end position="719"/>
    </location>
</feature>
<dbReference type="Pfam" id="PF02889">
    <property type="entry name" value="Sec63"/>
    <property type="match status" value="1"/>
</dbReference>
<accession>A0A914GWJ0</accession>
<feature type="compositionally biased region" description="Acidic residues" evidence="9">
    <location>
        <begin position="667"/>
        <end position="680"/>
    </location>
</feature>
<feature type="transmembrane region" description="Helical" evidence="10">
    <location>
        <begin position="57"/>
        <end position="77"/>
    </location>
</feature>
<feature type="transmembrane region" description="Helical" evidence="10">
    <location>
        <begin position="230"/>
        <end position="255"/>
    </location>
</feature>
<reference evidence="13" key="1">
    <citation type="submission" date="2022-11" db="UniProtKB">
        <authorList>
            <consortium name="WormBaseParasite"/>
        </authorList>
    </citation>
    <scope>IDENTIFICATION</scope>
</reference>
<dbReference type="InterPro" id="IPR014756">
    <property type="entry name" value="Ig_E-set"/>
</dbReference>
<evidence type="ECO:0000256" key="8">
    <source>
        <dbReference type="ARBA" id="ARBA00023186"/>
    </source>
</evidence>
<feature type="domain" description="J" evidence="11">
    <location>
        <begin position="146"/>
        <end position="207"/>
    </location>
</feature>
<proteinExistence type="predicted"/>
<organism evidence="12 13">
    <name type="scientific">Globodera rostochiensis</name>
    <name type="common">Golden nematode worm</name>
    <name type="synonym">Heterodera rostochiensis</name>
    <dbReference type="NCBI Taxonomy" id="31243"/>
    <lineage>
        <taxon>Eukaryota</taxon>
        <taxon>Metazoa</taxon>
        <taxon>Ecdysozoa</taxon>
        <taxon>Nematoda</taxon>
        <taxon>Chromadorea</taxon>
        <taxon>Rhabditida</taxon>
        <taxon>Tylenchina</taxon>
        <taxon>Tylenchomorpha</taxon>
        <taxon>Tylenchoidea</taxon>
        <taxon>Heteroderidae</taxon>
        <taxon>Heteroderinae</taxon>
        <taxon>Globodera</taxon>
    </lineage>
</organism>
<evidence type="ECO:0000259" key="11">
    <source>
        <dbReference type="PROSITE" id="PS50076"/>
    </source>
</evidence>
<feature type="transmembrane region" description="Helical" evidence="10">
    <location>
        <begin position="114"/>
        <end position="133"/>
    </location>
</feature>
<dbReference type="Proteomes" id="UP000887572">
    <property type="component" value="Unplaced"/>
</dbReference>
<evidence type="ECO:0000256" key="4">
    <source>
        <dbReference type="ARBA" id="ARBA00022824"/>
    </source>
</evidence>
<dbReference type="InterPro" id="IPR004179">
    <property type="entry name" value="Sec63-dom"/>
</dbReference>
<evidence type="ECO:0000256" key="9">
    <source>
        <dbReference type="SAM" id="MobiDB-lite"/>
    </source>
</evidence>
<evidence type="ECO:0000256" key="10">
    <source>
        <dbReference type="SAM" id="Phobius"/>
    </source>
</evidence>
<evidence type="ECO:0000256" key="3">
    <source>
        <dbReference type="ARBA" id="ARBA00022692"/>
    </source>
</evidence>
<dbReference type="PANTHER" id="PTHR24075:SF0">
    <property type="entry name" value="TRANSLOCATION PROTEIN SEC63 HOMOLOG"/>
    <property type="match status" value="1"/>
</dbReference>
<feature type="compositionally biased region" description="Polar residues" evidence="9">
    <location>
        <begin position="617"/>
        <end position="633"/>
    </location>
</feature>
<feature type="compositionally biased region" description="Low complexity" evidence="9">
    <location>
        <begin position="546"/>
        <end position="557"/>
    </location>
</feature>
<dbReference type="PANTHER" id="PTHR24075">
    <property type="entry name" value="SEC63 DOMAIN-CONTAINING"/>
    <property type="match status" value="1"/>
</dbReference>
<dbReference type="PROSITE" id="PS50076">
    <property type="entry name" value="DNAJ_2"/>
    <property type="match status" value="1"/>
</dbReference>
<feature type="compositionally biased region" description="Acidic residues" evidence="9">
    <location>
        <begin position="847"/>
        <end position="875"/>
    </location>
</feature>
<dbReference type="GO" id="GO:0008320">
    <property type="term" value="F:protein transmembrane transporter activity"/>
    <property type="evidence" value="ECO:0007669"/>
    <property type="project" value="TreeGrafter"/>
</dbReference>
<keyword evidence="4" id="KW-0256">Endoplasmic reticulum</keyword>
<dbReference type="GO" id="GO:0006620">
    <property type="term" value="P:post-translational protein targeting to endoplasmic reticulum membrane"/>
    <property type="evidence" value="ECO:0007669"/>
    <property type="project" value="TreeGrafter"/>
</dbReference>
<dbReference type="Gene3D" id="1.10.287.110">
    <property type="entry name" value="DnaJ domain"/>
    <property type="match status" value="1"/>
</dbReference>
<dbReference type="SUPFAM" id="SSF158702">
    <property type="entry name" value="Sec63 N-terminal domain-like"/>
    <property type="match status" value="1"/>
</dbReference>
<dbReference type="SUPFAM" id="SSF81296">
    <property type="entry name" value="E set domains"/>
    <property type="match status" value="1"/>
</dbReference>
<dbReference type="InterPro" id="IPR001623">
    <property type="entry name" value="DnaJ_domain"/>
</dbReference>